<reference evidence="7" key="1">
    <citation type="journal article" date="2014" name="Int. J. Syst. Evol. Microbiol.">
        <title>Complete genome sequence of Corynebacterium casei LMG S-19264T (=DSM 44701T), isolated from a smear-ripened cheese.</title>
        <authorList>
            <consortium name="US DOE Joint Genome Institute (JGI-PGF)"/>
            <person name="Walter F."/>
            <person name="Albersmeier A."/>
            <person name="Kalinowski J."/>
            <person name="Ruckert C."/>
        </authorList>
    </citation>
    <scope>NUCLEOTIDE SEQUENCE</scope>
    <source>
        <strain evidence="7">VKM Ac-1321</strain>
    </source>
</reference>
<feature type="binding site" evidence="4">
    <location>
        <position position="41"/>
    </location>
    <ligand>
        <name>ATP</name>
        <dbReference type="ChEBI" id="CHEBI:30616"/>
    </ligand>
</feature>
<sequence>MTAAPPVVANRYRLLEPLGVGGMGRVWRARDETLHRDVAVKQIILPPELLDTARDVAMERTLREARAAARLSHPNVVRVYDVLAAEGQPWLVMEYVRSRSLDQVIREDGPLPPRRVAEIGLAVLDALRAAQKVGVDHRDIKPGNVLLAEDGRVVLTDFGIARVEGEGHVTRTGLVLGSPEFIAPERAREGIAGPASDLWSLGATLYTAVEGRSPFGRGSAMETLSALASEEADPPQRAGALAPVLRALLRKDPRARANFVQTDELLRKALIQREPVKKKRSWLSGWGRTEPAAPAVPAQRTPRTRPEPVALSGAGSGETARPAAPPGRGAPPSGSPGAAAAGGSAAGASAAASAPAVVRGHAVVPAPAPAQTPPPAWPPVPDEEPASAGISGRSGIIEGPIFGTATADELDPDTESQTEPASAADADVATAADAGIATGTEPASAADAGVATGTEHVAGRADEAADASADDSADVVADETEAETAVDAAPAVQDEPEPVAAVEEAVAAEPEPVAAAEEEAEPEPTTEPQPVTAVVPEPVTEPEPVTVPEPVTAAVPEPATAVEPEPATAVEPEPVTAPEPEPATAVEPEPVTAAEPEPVTAAEPEPATAVEPEPVTTAEPVTERRAAVAGAFAAAPAPVERAERAAAGAPRAAGQAALVTRPRQADAQKRRRNIVAGAVAAVLVAAVLVWVAVRSDDDGSVPTAGSTGAAQTTAAGAAPAPSSAGPTSAAATGGASSAPADNQPSATPTQQQQQQPQNAGTASGTLPPLPAGWHDYTDPTGFKVYVPDGWNRSVDDGMVYFRGNGRSLGIDQTDKPRMDPVADWRAQEAQRANTYYKNYTGLRIDKVDNYFIVAADWEFIYGSNPNARQHVNNRGLVSSPHQAYGIWWSTPEGDWDNARSDLDLVFASFRPKP</sequence>
<dbReference type="PROSITE" id="PS00108">
    <property type="entry name" value="PROTEIN_KINASE_ST"/>
    <property type="match status" value="1"/>
</dbReference>
<keyword evidence="8" id="KW-1185">Reference proteome</keyword>
<accession>A0A9W6KMN0</accession>
<dbReference type="InterPro" id="IPR008271">
    <property type="entry name" value="Ser/Thr_kinase_AS"/>
</dbReference>
<dbReference type="GO" id="GO:0005524">
    <property type="term" value="F:ATP binding"/>
    <property type="evidence" value="ECO:0007669"/>
    <property type="project" value="UniProtKB-UniRule"/>
</dbReference>
<feature type="region of interest" description="Disordered" evidence="5">
    <location>
        <begin position="698"/>
        <end position="773"/>
    </location>
</feature>
<organism evidence="7 8">
    <name type="scientific">Dactylosporangium matsuzakiense</name>
    <dbReference type="NCBI Taxonomy" id="53360"/>
    <lineage>
        <taxon>Bacteria</taxon>
        <taxon>Bacillati</taxon>
        <taxon>Actinomycetota</taxon>
        <taxon>Actinomycetes</taxon>
        <taxon>Micromonosporales</taxon>
        <taxon>Micromonosporaceae</taxon>
        <taxon>Dactylosporangium</taxon>
    </lineage>
</organism>
<dbReference type="PANTHER" id="PTHR45832:SF22">
    <property type="entry name" value="SERINE_THREONINE-PROTEIN KINASE SAMKA-RELATED"/>
    <property type="match status" value="1"/>
</dbReference>
<evidence type="ECO:0000256" key="3">
    <source>
        <dbReference type="ARBA" id="ARBA00022840"/>
    </source>
</evidence>
<evidence type="ECO:0000256" key="2">
    <source>
        <dbReference type="ARBA" id="ARBA00022741"/>
    </source>
</evidence>
<feature type="region of interest" description="Disordered" evidence="5">
    <location>
        <begin position="459"/>
        <end position="535"/>
    </location>
</feature>
<evidence type="ECO:0000256" key="1">
    <source>
        <dbReference type="ARBA" id="ARBA00008874"/>
    </source>
</evidence>
<feature type="region of interest" description="Disordered" evidence="5">
    <location>
        <begin position="556"/>
        <end position="618"/>
    </location>
</feature>
<comment type="similarity">
    <text evidence="1">Belongs to the protein kinase superfamily. STE Ser/Thr protein kinase family. STE20 subfamily.</text>
</comment>
<dbReference type="Gene3D" id="1.10.510.10">
    <property type="entry name" value="Transferase(Phosphotransferase) domain 1"/>
    <property type="match status" value="1"/>
</dbReference>
<dbReference type="AlphaFoldDB" id="A0A9W6KMN0"/>
<reference evidence="7" key="2">
    <citation type="submission" date="2023-01" db="EMBL/GenBank/DDBJ databases">
        <authorList>
            <person name="Sun Q."/>
            <person name="Evtushenko L."/>
        </authorList>
    </citation>
    <scope>NUCLEOTIDE SEQUENCE</scope>
    <source>
        <strain evidence="7">VKM Ac-1321</strain>
    </source>
</reference>
<evidence type="ECO:0000259" key="6">
    <source>
        <dbReference type="PROSITE" id="PS50011"/>
    </source>
</evidence>
<gene>
    <name evidence="7" type="ORF">GCM10017581_056080</name>
</gene>
<dbReference type="Proteomes" id="UP001143480">
    <property type="component" value="Unassembled WGS sequence"/>
</dbReference>
<feature type="domain" description="Protein kinase" evidence="6">
    <location>
        <begin position="12"/>
        <end position="266"/>
    </location>
</feature>
<protein>
    <recommendedName>
        <fullName evidence="6">Protein kinase domain-containing protein</fullName>
    </recommendedName>
</protein>
<feature type="compositionally biased region" description="Low complexity" evidence="5">
    <location>
        <begin position="330"/>
        <end position="343"/>
    </location>
</feature>
<dbReference type="CDD" id="cd14014">
    <property type="entry name" value="STKc_PknB_like"/>
    <property type="match status" value="1"/>
</dbReference>
<dbReference type="RefSeq" id="WP_271189611.1">
    <property type="nucleotide sequence ID" value="NZ_BSFP01000038.1"/>
</dbReference>
<feature type="region of interest" description="Disordered" evidence="5">
    <location>
        <begin position="643"/>
        <end position="668"/>
    </location>
</feature>
<feature type="compositionally biased region" description="Low complexity" evidence="5">
    <location>
        <begin position="485"/>
        <end position="515"/>
    </location>
</feature>
<dbReference type="SUPFAM" id="SSF56112">
    <property type="entry name" value="Protein kinase-like (PK-like)"/>
    <property type="match status" value="1"/>
</dbReference>
<dbReference type="Gene3D" id="3.30.200.20">
    <property type="entry name" value="Phosphorylase Kinase, domain 1"/>
    <property type="match status" value="1"/>
</dbReference>
<evidence type="ECO:0000256" key="5">
    <source>
        <dbReference type="SAM" id="MobiDB-lite"/>
    </source>
</evidence>
<feature type="compositionally biased region" description="Low complexity" evidence="5">
    <location>
        <begin position="582"/>
        <end position="618"/>
    </location>
</feature>
<dbReference type="InterPro" id="IPR011009">
    <property type="entry name" value="Kinase-like_dom_sf"/>
</dbReference>
<feature type="compositionally biased region" description="Pro residues" evidence="5">
    <location>
        <begin position="366"/>
        <end position="380"/>
    </location>
</feature>
<feature type="compositionally biased region" description="Low complexity" evidence="5">
    <location>
        <begin position="556"/>
        <end position="574"/>
    </location>
</feature>
<feature type="compositionally biased region" description="Low complexity" evidence="5">
    <location>
        <begin position="702"/>
        <end position="763"/>
    </location>
</feature>
<dbReference type="InterPro" id="IPR017441">
    <property type="entry name" value="Protein_kinase_ATP_BS"/>
</dbReference>
<comment type="caution">
    <text evidence="7">The sequence shown here is derived from an EMBL/GenBank/DDBJ whole genome shotgun (WGS) entry which is preliminary data.</text>
</comment>
<dbReference type="GO" id="GO:0004672">
    <property type="term" value="F:protein kinase activity"/>
    <property type="evidence" value="ECO:0007669"/>
    <property type="project" value="InterPro"/>
</dbReference>
<dbReference type="InterPro" id="IPR000719">
    <property type="entry name" value="Prot_kinase_dom"/>
</dbReference>
<evidence type="ECO:0000313" key="8">
    <source>
        <dbReference type="Proteomes" id="UP001143480"/>
    </source>
</evidence>
<dbReference type="Pfam" id="PF00069">
    <property type="entry name" value="Pkinase"/>
    <property type="match status" value="1"/>
</dbReference>
<name>A0A9W6KMN0_9ACTN</name>
<evidence type="ECO:0000256" key="4">
    <source>
        <dbReference type="PROSITE-ProRule" id="PRU10141"/>
    </source>
</evidence>
<keyword evidence="2 4" id="KW-0547">Nucleotide-binding</keyword>
<feature type="compositionally biased region" description="Low complexity" evidence="5">
    <location>
        <begin position="643"/>
        <end position="657"/>
    </location>
</feature>
<dbReference type="EMBL" id="BSFP01000038">
    <property type="protein sequence ID" value="GLL03862.1"/>
    <property type="molecule type" value="Genomic_DNA"/>
</dbReference>
<dbReference type="PANTHER" id="PTHR45832">
    <property type="entry name" value="SERINE/THREONINE-PROTEIN KINASE SAMKA-RELATED-RELATED"/>
    <property type="match status" value="1"/>
</dbReference>
<proteinExistence type="inferred from homology"/>
<feature type="compositionally biased region" description="Low complexity" evidence="5">
    <location>
        <begin position="526"/>
        <end position="535"/>
    </location>
</feature>
<keyword evidence="3 4" id="KW-0067">ATP-binding</keyword>
<dbReference type="PROSITE" id="PS50011">
    <property type="entry name" value="PROTEIN_KINASE_DOM"/>
    <property type="match status" value="1"/>
</dbReference>
<feature type="compositionally biased region" description="Acidic residues" evidence="5">
    <location>
        <begin position="464"/>
        <end position="484"/>
    </location>
</feature>
<dbReference type="SMART" id="SM00220">
    <property type="entry name" value="S_TKc"/>
    <property type="match status" value="1"/>
</dbReference>
<dbReference type="PROSITE" id="PS00107">
    <property type="entry name" value="PROTEIN_KINASE_ATP"/>
    <property type="match status" value="1"/>
</dbReference>
<evidence type="ECO:0000313" key="7">
    <source>
        <dbReference type="EMBL" id="GLL03862.1"/>
    </source>
</evidence>
<dbReference type="InterPro" id="IPR051931">
    <property type="entry name" value="PAK3-like"/>
</dbReference>
<feature type="region of interest" description="Disordered" evidence="5">
    <location>
        <begin position="365"/>
        <end position="427"/>
    </location>
</feature>
<feature type="region of interest" description="Disordered" evidence="5">
    <location>
        <begin position="277"/>
        <end position="343"/>
    </location>
</feature>